<gene>
    <name evidence="1" type="ORF">PARMNEM_LOCUS15687</name>
</gene>
<accession>A0AAV1LN71</accession>
<comment type="caution">
    <text evidence="1">The sequence shown here is derived from an EMBL/GenBank/DDBJ whole genome shotgun (WGS) entry which is preliminary data.</text>
</comment>
<organism evidence="1 2">
    <name type="scientific">Parnassius mnemosyne</name>
    <name type="common">clouded apollo</name>
    <dbReference type="NCBI Taxonomy" id="213953"/>
    <lineage>
        <taxon>Eukaryota</taxon>
        <taxon>Metazoa</taxon>
        <taxon>Ecdysozoa</taxon>
        <taxon>Arthropoda</taxon>
        <taxon>Hexapoda</taxon>
        <taxon>Insecta</taxon>
        <taxon>Pterygota</taxon>
        <taxon>Neoptera</taxon>
        <taxon>Endopterygota</taxon>
        <taxon>Lepidoptera</taxon>
        <taxon>Glossata</taxon>
        <taxon>Ditrysia</taxon>
        <taxon>Papilionoidea</taxon>
        <taxon>Papilionidae</taxon>
        <taxon>Parnassiinae</taxon>
        <taxon>Parnassini</taxon>
        <taxon>Parnassius</taxon>
        <taxon>Driopa</taxon>
    </lineage>
</organism>
<name>A0AAV1LN71_9NEOP</name>
<evidence type="ECO:0008006" key="3">
    <source>
        <dbReference type="Google" id="ProtNLM"/>
    </source>
</evidence>
<dbReference type="Proteomes" id="UP001314205">
    <property type="component" value="Unassembled WGS sequence"/>
</dbReference>
<keyword evidence="2" id="KW-1185">Reference proteome</keyword>
<sequence length="72" mass="8320">MVLTRLFDIILILAKNSLTFRGHRENLSQEEEYHGNFLAVVELVARYDHILRQVLDMPKGSTTYLGKSNNTK</sequence>
<dbReference type="AlphaFoldDB" id="A0AAV1LN71"/>
<reference evidence="1 2" key="1">
    <citation type="submission" date="2023-11" db="EMBL/GenBank/DDBJ databases">
        <authorList>
            <person name="Hedman E."/>
            <person name="Englund M."/>
            <person name="Stromberg M."/>
            <person name="Nyberg Akerstrom W."/>
            <person name="Nylinder S."/>
            <person name="Jareborg N."/>
            <person name="Kallberg Y."/>
            <person name="Kronander E."/>
        </authorList>
    </citation>
    <scope>NUCLEOTIDE SEQUENCE [LARGE SCALE GENOMIC DNA]</scope>
</reference>
<protein>
    <recommendedName>
        <fullName evidence="3">DUF4371 domain-containing protein</fullName>
    </recommendedName>
</protein>
<proteinExistence type="predicted"/>
<dbReference type="EMBL" id="CAVLGL010000093">
    <property type="protein sequence ID" value="CAK1596320.1"/>
    <property type="molecule type" value="Genomic_DNA"/>
</dbReference>
<evidence type="ECO:0000313" key="1">
    <source>
        <dbReference type="EMBL" id="CAK1596320.1"/>
    </source>
</evidence>
<evidence type="ECO:0000313" key="2">
    <source>
        <dbReference type="Proteomes" id="UP001314205"/>
    </source>
</evidence>